<dbReference type="AlphaFoldDB" id="A0A8J3HR82"/>
<protein>
    <submittedName>
        <fullName evidence="1">Uncharacterized protein</fullName>
    </submittedName>
</protein>
<evidence type="ECO:0000313" key="1">
    <source>
        <dbReference type="EMBL" id="GHO41841.1"/>
    </source>
</evidence>
<evidence type="ECO:0000313" key="2">
    <source>
        <dbReference type="Proteomes" id="UP000612362"/>
    </source>
</evidence>
<keyword evidence="2" id="KW-1185">Reference proteome</keyword>
<dbReference type="Proteomes" id="UP000612362">
    <property type="component" value="Unassembled WGS sequence"/>
</dbReference>
<name>A0A8J3HR82_9CHLR</name>
<organism evidence="1 2">
    <name type="scientific">Ktedonospora formicarum</name>
    <dbReference type="NCBI Taxonomy" id="2778364"/>
    <lineage>
        <taxon>Bacteria</taxon>
        <taxon>Bacillati</taxon>
        <taxon>Chloroflexota</taxon>
        <taxon>Ktedonobacteria</taxon>
        <taxon>Ktedonobacterales</taxon>
        <taxon>Ktedonobacteraceae</taxon>
        <taxon>Ktedonospora</taxon>
    </lineage>
</organism>
<gene>
    <name evidence="1" type="ORF">KSX_00040</name>
</gene>
<sequence>MFFIIEKNMPIIGVGMDHMCIIGDESKGGGRCSAPRYGRSENLLCELALDAGLEPSR</sequence>
<proteinExistence type="predicted"/>
<accession>A0A8J3HR82</accession>
<comment type="caution">
    <text evidence="1">The sequence shown here is derived from an EMBL/GenBank/DDBJ whole genome shotgun (WGS) entry which is preliminary data.</text>
</comment>
<dbReference type="EMBL" id="BNJF01000001">
    <property type="protein sequence ID" value="GHO41841.1"/>
    <property type="molecule type" value="Genomic_DNA"/>
</dbReference>
<reference evidence="1" key="1">
    <citation type="submission" date="2020-10" db="EMBL/GenBank/DDBJ databases">
        <title>Taxonomic study of unclassified bacteria belonging to the class Ktedonobacteria.</title>
        <authorList>
            <person name="Yabe S."/>
            <person name="Wang C.M."/>
            <person name="Zheng Y."/>
            <person name="Sakai Y."/>
            <person name="Cavaletti L."/>
            <person name="Monciardini P."/>
            <person name="Donadio S."/>
        </authorList>
    </citation>
    <scope>NUCLEOTIDE SEQUENCE</scope>
    <source>
        <strain evidence="1">SOSP1-1</strain>
    </source>
</reference>